<sequence>MLIADIMALVAPPVTDLLRRSRSVTQDPQPMFPTIVAVRNDRVLATVSTLRVEATMSAATTMAVGLDPQALVVATEARLDDRPALTYAVMTRERRARWVVQEIHEDGPEVRFSVPVDGGEPRGQAAGTLRVLAEALGQRPVDVSTVARQDRSGTFGEDTFLPPEQGRVVVDAGTMSTLHERVAEIGGQVLYLARSPEAGRLALEAGLPRACLLAPAPPAAS</sequence>
<dbReference type="OrthoDB" id="4861082at2"/>
<dbReference type="RefSeq" id="WP_058889794.1">
    <property type="nucleotide sequence ID" value="NZ_LQBL01000002.1"/>
</dbReference>
<dbReference type="Proteomes" id="UP000054837">
    <property type="component" value="Unassembled WGS sequence"/>
</dbReference>
<dbReference type="STRING" id="767452.AVL62_06470"/>
<protein>
    <submittedName>
        <fullName evidence="1">Uncharacterized protein</fullName>
    </submittedName>
</protein>
<comment type="caution">
    <text evidence="1">The sequence shown here is derived from an EMBL/GenBank/DDBJ whole genome shotgun (WGS) entry which is preliminary data.</text>
</comment>
<reference evidence="1 2" key="1">
    <citation type="submission" date="2015-12" db="EMBL/GenBank/DDBJ databases">
        <title>Serinicoccus chungangenesis strain CD08_5 genome sequencing and assembly.</title>
        <authorList>
            <person name="Chander A.M."/>
            <person name="Kaur G."/>
            <person name="Nair G.R."/>
            <person name="Dhawan D.K."/>
            <person name="Kochhar R.K."/>
            <person name="Mayilraj S."/>
            <person name="Bhadada S.K."/>
        </authorList>
    </citation>
    <scope>NUCLEOTIDE SEQUENCE [LARGE SCALE GENOMIC DNA]</scope>
    <source>
        <strain evidence="1 2">CD08_5</strain>
    </source>
</reference>
<gene>
    <name evidence="1" type="ORF">AVL62_06470</name>
</gene>
<evidence type="ECO:0000313" key="2">
    <source>
        <dbReference type="Proteomes" id="UP000054837"/>
    </source>
</evidence>
<proteinExistence type="predicted"/>
<organism evidence="1 2">
    <name type="scientific">Serinicoccus chungangensis</name>
    <dbReference type="NCBI Taxonomy" id="767452"/>
    <lineage>
        <taxon>Bacteria</taxon>
        <taxon>Bacillati</taxon>
        <taxon>Actinomycetota</taxon>
        <taxon>Actinomycetes</taxon>
        <taxon>Micrococcales</taxon>
        <taxon>Ornithinimicrobiaceae</taxon>
        <taxon>Serinicoccus</taxon>
    </lineage>
</organism>
<dbReference type="EMBL" id="LQBL01000002">
    <property type="protein sequence ID" value="KUG59319.1"/>
    <property type="molecule type" value="Genomic_DNA"/>
</dbReference>
<name>A0A0W8IHA5_9MICO</name>
<accession>A0A0W8IHA5</accession>
<dbReference type="AlphaFoldDB" id="A0A0W8IHA5"/>
<evidence type="ECO:0000313" key="1">
    <source>
        <dbReference type="EMBL" id="KUG59319.1"/>
    </source>
</evidence>
<keyword evidence="2" id="KW-1185">Reference proteome</keyword>